<dbReference type="KEGG" id="cnan:A2G96_17910"/>
<dbReference type="RefSeq" id="WP_062801431.1">
    <property type="nucleotide sequence ID" value="NZ_CP014844.1"/>
</dbReference>
<keyword evidence="2" id="KW-1185">Reference proteome</keyword>
<dbReference type="AlphaFoldDB" id="A0A142JN04"/>
<evidence type="ECO:0000313" key="1">
    <source>
        <dbReference type="EMBL" id="AMR79466.1"/>
    </source>
</evidence>
<sequence length="91" mass="10231">MKSLLVTAAVLVLAGCGTQTQWVNTKMEKPGHWRSDLQACREVASHEAGPMDTRNGYTIDQIRLQHAAKLSGYIQDCMEDRGWERQVVQKS</sequence>
<dbReference type="PROSITE" id="PS51257">
    <property type="entry name" value="PROKAR_LIPOPROTEIN"/>
    <property type="match status" value="1"/>
</dbReference>
<reference evidence="1 2" key="1">
    <citation type="submission" date="2016-03" db="EMBL/GenBank/DDBJ databases">
        <title>Complete genome sequence of a novel chlorpyrifos degrading bacterium, Cupriavidus nantongensis sp. X1.</title>
        <authorList>
            <person name="Fang L."/>
        </authorList>
    </citation>
    <scope>NUCLEOTIDE SEQUENCE [LARGE SCALE GENOMIC DNA]</scope>
    <source>
        <strain evidence="1 2">X1</strain>
    </source>
</reference>
<dbReference type="Proteomes" id="UP000075238">
    <property type="component" value="Chromosome 1"/>
</dbReference>
<protein>
    <recommendedName>
        <fullName evidence="3">Lipoprotein</fullName>
    </recommendedName>
</protein>
<evidence type="ECO:0000313" key="2">
    <source>
        <dbReference type="Proteomes" id="UP000075238"/>
    </source>
</evidence>
<proteinExistence type="predicted"/>
<dbReference type="STRING" id="1796606.A2G96_17910"/>
<gene>
    <name evidence="1" type="ORF">A2G96_17910</name>
</gene>
<accession>A0A142JN04</accession>
<name>A0A142JN04_9BURK</name>
<dbReference type="EMBL" id="CP014844">
    <property type="protein sequence ID" value="AMR79466.1"/>
    <property type="molecule type" value="Genomic_DNA"/>
</dbReference>
<organism evidence="1 2">
    <name type="scientific">Cupriavidus nantongensis</name>
    <dbReference type="NCBI Taxonomy" id="1796606"/>
    <lineage>
        <taxon>Bacteria</taxon>
        <taxon>Pseudomonadati</taxon>
        <taxon>Pseudomonadota</taxon>
        <taxon>Betaproteobacteria</taxon>
        <taxon>Burkholderiales</taxon>
        <taxon>Burkholderiaceae</taxon>
        <taxon>Cupriavidus</taxon>
    </lineage>
</organism>
<evidence type="ECO:0008006" key="3">
    <source>
        <dbReference type="Google" id="ProtNLM"/>
    </source>
</evidence>